<reference evidence="2 3" key="1">
    <citation type="submission" date="2022-02" db="EMBL/GenBank/DDBJ databases">
        <title>Phenotypic, genotypic and serological characterization of Edwardsiella ictaluri from catfish and ornamental fish species.</title>
        <authorList>
            <person name="Rose D."/>
            <person name="Tekedar H.C."/>
            <person name="Waldbieser G.C."/>
            <person name="Aarattuthodi S."/>
            <person name="Griffin M.J."/>
        </authorList>
    </citation>
    <scope>NUCLEOTIDE SEQUENCE [LARGE SCALE GENOMIC DNA]</scope>
    <source>
        <strain evidence="2 3">13 TAL-140 K3</strain>
    </source>
</reference>
<protein>
    <submittedName>
        <fullName evidence="2">AsmA2 domain-containing protein YhdP</fullName>
    </submittedName>
</protein>
<dbReference type="NCBIfam" id="TIGR02099">
    <property type="entry name" value="YhdP family protein"/>
    <property type="match status" value="1"/>
</dbReference>
<dbReference type="InterPro" id="IPR011836">
    <property type="entry name" value="YhdP"/>
</dbReference>
<dbReference type="EMBL" id="CP092014">
    <property type="protein sequence ID" value="WFN97371.1"/>
    <property type="molecule type" value="Genomic_DNA"/>
</dbReference>
<dbReference type="PANTHER" id="PTHR38690:SF1">
    <property type="entry name" value="PROTEASE"/>
    <property type="match status" value="1"/>
</dbReference>
<name>A0ABY8GJ25_EDWIC</name>
<evidence type="ECO:0000313" key="2">
    <source>
        <dbReference type="EMBL" id="WFN97371.1"/>
    </source>
</evidence>
<feature type="domain" description="YhdP central" evidence="1">
    <location>
        <begin position="1"/>
        <end position="1248"/>
    </location>
</feature>
<dbReference type="InterPro" id="IPR025263">
    <property type="entry name" value="YhdP_central"/>
</dbReference>
<organism evidence="2 3">
    <name type="scientific">Edwardsiella ictaluri</name>
    <dbReference type="NCBI Taxonomy" id="67780"/>
    <lineage>
        <taxon>Bacteria</taxon>
        <taxon>Pseudomonadati</taxon>
        <taxon>Pseudomonadota</taxon>
        <taxon>Gammaproteobacteria</taxon>
        <taxon>Enterobacterales</taxon>
        <taxon>Hafniaceae</taxon>
        <taxon>Edwardsiella</taxon>
    </lineage>
</organism>
<dbReference type="NCBIfam" id="NF008148">
    <property type="entry name" value="PRK10899.1"/>
    <property type="match status" value="1"/>
</dbReference>
<evidence type="ECO:0000259" key="1">
    <source>
        <dbReference type="Pfam" id="PF13116"/>
    </source>
</evidence>
<gene>
    <name evidence="2" type="primary">yhdP</name>
    <name evidence="2" type="ORF">MAY91_04745</name>
</gene>
<sequence length="1261" mass="138123">MRRLSGYLLATLATLIVLVALLVSGLRLLLPHIDSVRPQIAARLGQFIGAPLTIGELSASWHAFGPMLEARDIALRGEQGLLQVRRMTLGLDVWQSLLHARPQFRDLTFYQLQASTDRPLAREEGHGGLKRDELSNIFLRQFDHFTLRDSRLRFPSPSGVPLQLTVSQLTWVNGPERHRAEGEVSFSTPQGQHGNLQLRMDLRDKNGLLSDGEIYLQADQIDLRPWLSRWINRNTGLNAADFSLASWLSVRDGELAGALIRLRDGQAGWRADDRPHRLTVNDLTLQATRRDGGWQLDVPRLNLATDGQPWPAGHLSLLYLPQQGTTQDEELRLRATDLQLARITPLLPAFSFLSPALVEPLQRLQPQGYISRVGIDIPLQQPGRSRVLADWHGVSWQPWKRLPGIDRFSGSLSGSGQDARLRFKLQESTLPYAAMFRVPLSVQRASGTVSFTRDGQGWTLSGQDMDVQARALWSHGGFRYHQPTTGSALLSILAGIRLTDAREAWRYFPEPLMGTALTDYLSGALEGGRWRTPRCCMTAIRSSSPICITTVSSRSMCRCARPPSAFSRTGLPLTDLSIDLNFLNDGLWMFAPSAHLGAARGSNIYADIPRYGAERLLIRAGVAGSGKAVRDYFMRSPLKNSVGATLDELQVGGDVTGRLDLDIPLDGGDTRARGEVRLDNNSLFIKPIDSQMQGVSGAFRFDDGRLQSDRLSAHWLGQPLTLQFATAPQTERYQVAVDLNGDWLPSRLPWLPPGMDTRLQGNAPWQGKVTIDLPERGASRYQVNVEADLRAVASTLPAPLTKAAGAAQRLKVNADGDMAGFTLSGSLGHDSHFAANVALAPRGVVLDSLSWDSQSSAAPQTQPGQVTLRLPPLDGAGWLALLAAPLSPQLDSRSVLRLPTQIALSTPRLLLGGQAWHQLSLALTRQGETTHLRANGREIRGTARLGAGTLSAALDFLYYAPQPVTQGSAAEPIARPLTGQPPLFRRWPTMQLRCKSCWFMGQNLGKVAADMRVEGDTLQLTDGLLDSGNTRLTLSGRWQQQDGISRTQISGVLQGANLTDSADFFGLTLPLKQSAFKGDYDLRWQGEPWQPHIETLDGTLRVRLGKGVLESMDTGRAGQLLRLVSFDALLRKLRLDFRDTFGEGFYFDGIKGHIALHNGVMSTDNLLIDGLSADVAMDGTVNLVTQRIDMQAVIAPELSATVGVATAFAVNPVVGAAVFAASKVLAPLWNKISLIRYNISGGLDSPTIHEVLRQPKKEKAQ</sequence>
<accession>A0ABY8GJ25</accession>
<evidence type="ECO:0000313" key="3">
    <source>
        <dbReference type="Proteomes" id="UP001222680"/>
    </source>
</evidence>
<dbReference type="Proteomes" id="UP001222680">
    <property type="component" value="Chromosome"/>
</dbReference>
<proteinExistence type="predicted"/>
<dbReference type="Pfam" id="PF13116">
    <property type="entry name" value="YhdP"/>
    <property type="match status" value="1"/>
</dbReference>
<keyword evidence="3" id="KW-1185">Reference proteome</keyword>
<dbReference type="PANTHER" id="PTHR38690">
    <property type="entry name" value="PROTEASE-RELATED"/>
    <property type="match status" value="1"/>
</dbReference>